<evidence type="ECO:0000313" key="3">
    <source>
        <dbReference type="EMBL" id="KHJ91195.1"/>
    </source>
</evidence>
<evidence type="ECO:0000256" key="2">
    <source>
        <dbReference type="SAM" id="SignalP"/>
    </source>
</evidence>
<name>A0A0B1T757_OESDE</name>
<proteinExistence type="predicted"/>
<keyword evidence="2" id="KW-0732">Signal</keyword>
<reference evidence="3 4" key="1">
    <citation type="submission" date="2014-03" db="EMBL/GenBank/DDBJ databases">
        <title>Draft genome of the hookworm Oesophagostomum dentatum.</title>
        <authorList>
            <person name="Mitreva M."/>
        </authorList>
    </citation>
    <scope>NUCLEOTIDE SEQUENCE [LARGE SCALE GENOMIC DNA]</scope>
    <source>
        <strain evidence="3 4">OD-Hann</strain>
    </source>
</reference>
<sequence>MKAAVLLLALFGVGLCYFEEGVQRPEIPMDKFVLPIDTRVVGTPDDELVKKVIELINDLPEAMRMFTAIMDDQDISIKDKFLAIDILRQADPDLFDALLAIIDLFKPKSKRYPHHGVFPTPLGPAPFPRGRDGYGRRRKGPKPRRGPRDEFPRIPRHRRYRGLDREWYGEPGKYEKLFRFY</sequence>
<protein>
    <recommendedName>
        <fullName evidence="5">SXP/RAL-2 family protein Ani s 5-like cation-binding domain-containing protein</fullName>
    </recommendedName>
</protein>
<evidence type="ECO:0008006" key="5">
    <source>
        <dbReference type="Google" id="ProtNLM"/>
    </source>
</evidence>
<dbReference type="Proteomes" id="UP000053660">
    <property type="component" value="Unassembled WGS sequence"/>
</dbReference>
<feature type="chain" id="PRO_5002081963" description="SXP/RAL-2 family protein Ani s 5-like cation-binding domain-containing protein" evidence="2">
    <location>
        <begin position="17"/>
        <end position="181"/>
    </location>
</feature>
<accession>A0A0B1T757</accession>
<gene>
    <name evidence="3" type="ORF">OESDEN_08942</name>
</gene>
<evidence type="ECO:0000313" key="4">
    <source>
        <dbReference type="Proteomes" id="UP000053660"/>
    </source>
</evidence>
<feature type="signal peptide" evidence="2">
    <location>
        <begin position="1"/>
        <end position="16"/>
    </location>
</feature>
<keyword evidence="4" id="KW-1185">Reference proteome</keyword>
<feature type="compositionally biased region" description="Basic residues" evidence="1">
    <location>
        <begin position="136"/>
        <end position="145"/>
    </location>
</feature>
<dbReference type="EMBL" id="KN552263">
    <property type="protein sequence ID" value="KHJ91195.1"/>
    <property type="molecule type" value="Genomic_DNA"/>
</dbReference>
<organism evidence="3 4">
    <name type="scientific">Oesophagostomum dentatum</name>
    <name type="common">Nodular worm</name>
    <dbReference type="NCBI Taxonomy" id="61180"/>
    <lineage>
        <taxon>Eukaryota</taxon>
        <taxon>Metazoa</taxon>
        <taxon>Ecdysozoa</taxon>
        <taxon>Nematoda</taxon>
        <taxon>Chromadorea</taxon>
        <taxon>Rhabditida</taxon>
        <taxon>Rhabditina</taxon>
        <taxon>Rhabditomorpha</taxon>
        <taxon>Strongyloidea</taxon>
        <taxon>Strongylidae</taxon>
        <taxon>Oesophagostomum</taxon>
    </lineage>
</organism>
<evidence type="ECO:0000256" key="1">
    <source>
        <dbReference type="SAM" id="MobiDB-lite"/>
    </source>
</evidence>
<dbReference type="AlphaFoldDB" id="A0A0B1T757"/>
<feature type="region of interest" description="Disordered" evidence="1">
    <location>
        <begin position="121"/>
        <end position="155"/>
    </location>
</feature>